<keyword evidence="1" id="KW-0805">Transcription regulation</keyword>
<dbReference type="SUPFAM" id="SSF46689">
    <property type="entry name" value="Homeodomain-like"/>
    <property type="match status" value="2"/>
</dbReference>
<feature type="domain" description="HTH araC/xylS-type" evidence="5">
    <location>
        <begin position="181"/>
        <end position="278"/>
    </location>
</feature>
<dbReference type="PROSITE" id="PS01124">
    <property type="entry name" value="HTH_ARAC_FAMILY_2"/>
    <property type="match status" value="1"/>
</dbReference>
<dbReference type="SMART" id="SM00342">
    <property type="entry name" value="HTH_ARAC"/>
    <property type="match status" value="1"/>
</dbReference>
<evidence type="ECO:0000313" key="7">
    <source>
        <dbReference type="Proteomes" id="UP000621560"/>
    </source>
</evidence>
<dbReference type="AlphaFoldDB" id="A0A927BR53"/>
<dbReference type="InterPro" id="IPR050204">
    <property type="entry name" value="AraC_XylS_family_regulators"/>
</dbReference>
<protein>
    <submittedName>
        <fullName evidence="6">Helix-turn-helix transcriptional regulator</fullName>
    </submittedName>
</protein>
<dbReference type="GO" id="GO:0043565">
    <property type="term" value="F:sequence-specific DNA binding"/>
    <property type="evidence" value="ECO:0007669"/>
    <property type="project" value="InterPro"/>
</dbReference>
<evidence type="ECO:0000256" key="1">
    <source>
        <dbReference type="ARBA" id="ARBA00023015"/>
    </source>
</evidence>
<keyword evidence="4" id="KW-0804">Transcription</keyword>
<keyword evidence="2" id="KW-0238">DNA-binding</keyword>
<reference evidence="6" key="1">
    <citation type="submission" date="2020-09" db="EMBL/GenBank/DDBJ databases">
        <title>A novel bacterium of genus Paenibacillus, isolated from South China Sea.</title>
        <authorList>
            <person name="Huang H."/>
            <person name="Mo K."/>
            <person name="Hu Y."/>
        </authorList>
    </citation>
    <scope>NUCLEOTIDE SEQUENCE</scope>
    <source>
        <strain evidence="6">IB182496</strain>
    </source>
</reference>
<dbReference type="Gene3D" id="1.10.10.60">
    <property type="entry name" value="Homeodomain-like"/>
    <property type="match status" value="2"/>
</dbReference>
<dbReference type="PROSITE" id="PS00041">
    <property type="entry name" value="HTH_ARAC_FAMILY_1"/>
    <property type="match status" value="1"/>
</dbReference>
<dbReference type="Pfam" id="PF12833">
    <property type="entry name" value="HTH_18"/>
    <property type="match status" value="1"/>
</dbReference>
<dbReference type="Proteomes" id="UP000621560">
    <property type="component" value="Unassembled WGS sequence"/>
</dbReference>
<evidence type="ECO:0000256" key="4">
    <source>
        <dbReference type="ARBA" id="ARBA00023163"/>
    </source>
</evidence>
<dbReference type="PRINTS" id="PR00032">
    <property type="entry name" value="HTHARAC"/>
</dbReference>
<keyword evidence="7" id="KW-1185">Reference proteome</keyword>
<dbReference type="GO" id="GO:0003700">
    <property type="term" value="F:DNA-binding transcription factor activity"/>
    <property type="evidence" value="ECO:0007669"/>
    <property type="project" value="InterPro"/>
</dbReference>
<evidence type="ECO:0000256" key="3">
    <source>
        <dbReference type="ARBA" id="ARBA00023159"/>
    </source>
</evidence>
<proteinExistence type="predicted"/>
<sequence>MDTVHDTHDTSEWPYATLVPTLHHIVDRRAHRSWRVPSGVRAFHNLLLIAGGEGIAWTNGVATPLERGMLVYHPAREAFGYESSRTQYLHVLGGNFSLAALSPGSEPPQCASVPALPLPTFSRPAGFERLLRLFRELHLAWGTGAESGMLRSRGLFMLLLDELRPLTLPGSATPRTRERVQEAAAYMETHYMRKLSLETVAAVAGLSPSYFGQLFRRQTGTTPVDFLHDIRLHQATLLLQQGCSVADAAAQTGYGNAFYFSRVFKKKKGLSPSEYMQLAHQ</sequence>
<comment type="caution">
    <text evidence="6">The sequence shown here is derived from an EMBL/GenBank/DDBJ whole genome shotgun (WGS) entry which is preliminary data.</text>
</comment>
<keyword evidence="3" id="KW-0010">Activator</keyword>
<dbReference type="InterPro" id="IPR020449">
    <property type="entry name" value="Tscrpt_reg_AraC-type_HTH"/>
</dbReference>
<dbReference type="InterPro" id="IPR037923">
    <property type="entry name" value="HTH-like"/>
</dbReference>
<dbReference type="SUPFAM" id="SSF51215">
    <property type="entry name" value="Regulatory protein AraC"/>
    <property type="match status" value="1"/>
</dbReference>
<gene>
    <name evidence="6" type="ORF">IDH44_02375</name>
</gene>
<dbReference type="InterPro" id="IPR018060">
    <property type="entry name" value="HTH_AraC"/>
</dbReference>
<organism evidence="6 7">
    <name type="scientific">Paenibacillus sabuli</name>
    <dbReference type="NCBI Taxonomy" id="2772509"/>
    <lineage>
        <taxon>Bacteria</taxon>
        <taxon>Bacillati</taxon>
        <taxon>Bacillota</taxon>
        <taxon>Bacilli</taxon>
        <taxon>Bacillales</taxon>
        <taxon>Paenibacillaceae</taxon>
        <taxon>Paenibacillus</taxon>
    </lineage>
</organism>
<dbReference type="InterPro" id="IPR018062">
    <property type="entry name" value="HTH_AraC-typ_CS"/>
</dbReference>
<dbReference type="PANTHER" id="PTHR46796">
    <property type="entry name" value="HTH-TYPE TRANSCRIPTIONAL ACTIVATOR RHAS-RELATED"/>
    <property type="match status" value="1"/>
</dbReference>
<name>A0A927BR53_9BACL</name>
<evidence type="ECO:0000313" key="6">
    <source>
        <dbReference type="EMBL" id="MBD2844024.1"/>
    </source>
</evidence>
<evidence type="ECO:0000256" key="2">
    <source>
        <dbReference type="ARBA" id="ARBA00023125"/>
    </source>
</evidence>
<evidence type="ECO:0000259" key="5">
    <source>
        <dbReference type="PROSITE" id="PS01124"/>
    </source>
</evidence>
<dbReference type="PANTHER" id="PTHR46796:SF14">
    <property type="entry name" value="TRANSCRIPTIONAL REGULATORY PROTEIN"/>
    <property type="match status" value="1"/>
</dbReference>
<dbReference type="EMBL" id="JACXIZ010000007">
    <property type="protein sequence ID" value="MBD2844024.1"/>
    <property type="molecule type" value="Genomic_DNA"/>
</dbReference>
<accession>A0A927BR53</accession>
<dbReference type="InterPro" id="IPR009057">
    <property type="entry name" value="Homeodomain-like_sf"/>
</dbReference>
<dbReference type="RefSeq" id="WP_190914305.1">
    <property type="nucleotide sequence ID" value="NZ_JACXIZ010000007.1"/>
</dbReference>